<keyword evidence="2" id="KW-1185">Reference proteome</keyword>
<sequence>MISIEIYLNLKNPNHTLYVHFHDLHYRFPLIRFNFFLNLQIFNHTLLLSIEFTLMLHVSFVVTSQLALMNFNSHITQ</sequence>
<proteinExistence type="predicted"/>
<gene>
    <name evidence="1" type="ORF">T11_15142</name>
</gene>
<evidence type="ECO:0000313" key="2">
    <source>
        <dbReference type="Proteomes" id="UP000055024"/>
    </source>
</evidence>
<protein>
    <submittedName>
        <fullName evidence="1">Uncharacterized protein</fullName>
    </submittedName>
</protein>
<comment type="caution">
    <text evidence="1">The sequence shown here is derived from an EMBL/GenBank/DDBJ whole genome shotgun (WGS) entry which is preliminary data.</text>
</comment>
<evidence type="ECO:0000313" key="1">
    <source>
        <dbReference type="EMBL" id="KRZ03736.1"/>
    </source>
</evidence>
<dbReference type="EMBL" id="JYDP01000183">
    <property type="protein sequence ID" value="KRZ03736.1"/>
    <property type="molecule type" value="Genomic_DNA"/>
</dbReference>
<name>A0A0V1GZG1_9BILA</name>
<accession>A0A0V1GZG1</accession>
<dbReference type="AlphaFoldDB" id="A0A0V1GZG1"/>
<reference evidence="1 2" key="1">
    <citation type="submission" date="2015-01" db="EMBL/GenBank/DDBJ databases">
        <title>Evolution of Trichinella species and genotypes.</title>
        <authorList>
            <person name="Korhonen P.K."/>
            <person name="Edoardo P."/>
            <person name="Giuseppe L.R."/>
            <person name="Gasser R.B."/>
        </authorList>
    </citation>
    <scope>NUCLEOTIDE SEQUENCE [LARGE SCALE GENOMIC DNA]</scope>
    <source>
        <strain evidence="1">ISS1029</strain>
    </source>
</reference>
<dbReference type="Proteomes" id="UP000055024">
    <property type="component" value="Unassembled WGS sequence"/>
</dbReference>
<organism evidence="1 2">
    <name type="scientific">Trichinella zimbabwensis</name>
    <dbReference type="NCBI Taxonomy" id="268475"/>
    <lineage>
        <taxon>Eukaryota</taxon>
        <taxon>Metazoa</taxon>
        <taxon>Ecdysozoa</taxon>
        <taxon>Nematoda</taxon>
        <taxon>Enoplea</taxon>
        <taxon>Dorylaimia</taxon>
        <taxon>Trichinellida</taxon>
        <taxon>Trichinellidae</taxon>
        <taxon>Trichinella</taxon>
    </lineage>
</organism>